<evidence type="ECO:0000256" key="4">
    <source>
        <dbReference type="ARBA" id="ARBA00023136"/>
    </source>
</evidence>
<dbReference type="AlphaFoldDB" id="A0AAP0IY61"/>
<dbReference type="PANTHER" id="PTHR31042:SF140">
    <property type="entry name" value="CORE-2_I-BRANCHING BETA-1,6-N-ACETYLGLUCOSAMINYLTRANSFERASE FAMILY PROTEIN"/>
    <property type="match status" value="1"/>
</dbReference>
<keyword evidence="5" id="KW-0325">Glycoprotein</keyword>
<evidence type="ECO:0000256" key="5">
    <source>
        <dbReference type="ARBA" id="ARBA00023180"/>
    </source>
</evidence>
<proteinExistence type="predicted"/>
<dbReference type="PANTHER" id="PTHR31042">
    <property type="entry name" value="CORE-2/I-BRANCHING BETA-1,6-N-ACETYLGLUCOSAMINYLTRANSFERASE FAMILY PROTEIN-RELATED"/>
    <property type="match status" value="1"/>
</dbReference>
<keyword evidence="2" id="KW-0328">Glycosyltransferase</keyword>
<dbReference type="GO" id="GO:0016020">
    <property type="term" value="C:membrane"/>
    <property type="evidence" value="ECO:0007669"/>
    <property type="project" value="UniProtKB-SubCell"/>
</dbReference>
<evidence type="ECO:0000256" key="6">
    <source>
        <dbReference type="SAM" id="MobiDB-lite"/>
    </source>
</evidence>
<evidence type="ECO:0000313" key="8">
    <source>
        <dbReference type="Proteomes" id="UP001417504"/>
    </source>
</evidence>
<accession>A0AAP0IY61</accession>
<organism evidence="7 8">
    <name type="scientific">Stephania japonica</name>
    <dbReference type="NCBI Taxonomy" id="461633"/>
    <lineage>
        <taxon>Eukaryota</taxon>
        <taxon>Viridiplantae</taxon>
        <taxon>Streptophyta</taxon>
        <taxon>Embryophyta</taxon>
        <taxon>Tracheophyta</taxon>
        <taxon>Spermatophyta</taxon>
        <taxon>Magnoliopsida</taxon>
        <taxon>Ranunculales</taxon>
        <taxon>Menispermaceae</taxon>
        <taxon>Menispermoideae</taxon>
        <taxon>Cissampelideae</taxon>
        <taxon>Stephania</taxon>
    </lineage>
</organism>
<keyword evidence="3" id="KW-0808">Transferase</keyword>
<comment type="caution">
    <text evidence="7">The sequence shown here is derived from an EMBL/GenBank/DDBJ whole genome shotgun (WGS) entry which is preliminary data.</text>
</comment>
<evidence type="ECO:0000256" key="1">
    <source>
        <dbReference type="ARBA" id="ARBA00004606"/>
    </source>
</evidence>
<evidence type="ECO:0000256" key="2">
    <source>
        <dbReference type="ARBA" id="ARBA00022676"/>
    </source>
</evidence>
<dbReference type="InterPro" id="IPR003406">
    <property type="entry name" value="Glyco_trans_14"/>
</dbReference>
<evidence type="ECO:0000313" key="7">
    <source>
        <dbReference type="EMBL" id="KAK9122942.1"/>
    </source>
</evidence>
<comment type="subcellular location">
    <subcellularLocation>
        <location evidence="1">Membrane</location>
        <topology evidence="1">Single-pass type II membrane protein</topology>
    </subcellularLocation>
</comment>
<keyword evidence="8" id="KW-1185">Reference proteome</keyword>
<name>A0AAP0IY61_9MAGN</name>
<feature type="region of interest" description="Disordered" evidence="6">
    <location>
        <begin position="100"/>
        <end position="119"/>
    </location>
</feature>
<dbReference type="EMBL" id="JBBNAE010000005">
    <property type="protein sequence ID" value="KAK9122942.1"/>
    <property type="molecule type" value="Genomic_DNA"/>
</dbReference>
<protein>
    <submittedName>
        <fullName evidence="7">Uncharacterized protein</fullName>
    </submittedName>
</protein>
<keyword evidence="4" id="KW-0472">Membrane</keyword>
<reference evidence="7 8" key="1">
    <citation type="submission" date="2024-01" db="EMBL/GenBank/DDBJ databases">
        <title>Genome assemblies of Stephania.</title>
        <authorList>
            <person name="Yang L."/>
        </authorList>
    </citation>
    <scope>NUCLEOTIDE SEQUENCE [LARGE SCALE GENOMIC DNA]</scope>
    <source>
        <strain evidence="7">QJT</strain>
        <tissue evidence="7">Leaf</tissue>
    </source>
</reference>
<dbReference type="GO" id="GO:0016757">
    <property type="term" value="F:glycosyltransferase activity"/>
    <property type="evidence" value="ECO:0007669"/>
    <property type="project" value="UniProtKB-KW"/>
</dbReference>
<sequence length="419" mass="47633">MSFNSISHAHARAGYRCYEGMIWYVSVDGDVKVCVSRLFGTIVARDKACKIVARVLAPPVDCDPSRGMHVFGGFNPPPRPLPISLPDELDDLSLLRRASLSSLPNPNPNPTPTLSFSHLGTTNPRPKIAFLFLTNTDLVHAPLWNRFFHSHDPFFNIYVHADPSAQITPPPGVFQGRFISAKTTRRASPSLISATRRLLATAIIDDPDNAFFALLSQHCVPLHSFDYVYNTLFVVRPTNKHSTSTSRKVKLKGYGGGEKRYKSFIEILDKEPVLWDRYNARGKNVMVPEVKFEEFRVGSQFFVLTRKHALMVIKDRKLWRKFKLPCLNKESCYPEEHYFPTLLSMEDPKGCTQFTLTRVNWTGSIDGHPHTYSPPEVSPELIYRLRVSNSSYSYLFARKFSPDCLDPLMEMADTVIFRD</sequence>
<evidence type="ECO:0000256" key="3">
    <source>
        <dbReference type="ARBA" id="ARBA00022679"/>
    </source>
</evidence>
<gene>
    <name evidence="7" type="ORF">Sjap_012544</name>
</gene>
<dbReference type="Pfam" id="PF02485">
    <property type="entry name" value="Branch"/>
    <property type="match status" value="2"/>
</dbReference>
<dbReference type="Proteomes" id="UP001417504">
    <property type="component" value="Unassembled WGS sequence"/>
</dbReference>
<dbReference type="InterPro" id="IPR044174">
    <property type="entry name" value="BC10-like"/>
</dbReference>